<gene>
    <name evidence="1" type="ORF">RHSIM_Rhsim12G0020000</name>
</gene>
<dbReference type="SUPFAM" id="SSF52047">
    <property type="entry name" value="RNI-like"/>
    <property type="match status" value="1"/>
</dbReference>
<dbReference type="EMBL" id="WJXA01000012">
    <property type="protein sequence ID" value="KAF7123932.1"/>
    <property type="molecule type" value="Genomic_DNA"/>
</dbReference>
<organism evidence="1 2">
    <name type="scientific">Rhododendron simsii</name>
    <name type="common">Sims's rhododendron</name>
    <dbReference type="NCBI Taxonomy" id="118357"/>
    <lineage>
        <taxon>Eukaryota</taxon>
        <taxon>Viridiplantae</taxon>
        <taxon>Streptophyta</taxon>
        <taxon>Embryophyta</taxon>
        <taxon>Tracheophyta</taxon>
        <taxon>Spermatophyta</taxon>
        <taxon>Magnoliopsida</taxon>
        <taxon>eudicotyledons</taxon>
        <taxon>Gunneridae</taxon>
        <taxon>Pentapetalae</taxon>
        <taxon>asterids</taxon>
        <taxon>Ericales</taxon>
        <taxon>Ericaceae</taxon>
        <taxon>Ericoideae</taxon>
        <taxon>Rhodoreae</taxon>
        <taxon>Rhododendron</taxon>
    </lineage>
</organism>
<evidence type="ECO:0000313" key="2">
    <source>
        <dbReference type="Proteomes" id="UP000626092"/>
    </source>
</evidence>
<reference evidence="1" key="1">
    <citation type="submission" date="2019-11" db="EMBL/GenBank/DDBJ databases">
        <authorList>
            <person name="Liu Y."/>
            <person name="Hou J."/>
            <person name="Li T.-Q."/>
            <person name="Guan C.-H."/>
            <person name="Wu X."/>
            <person name="Wu H.-Z."/>
            <person name="Ling F."/>
            <person name="Zhang R."/>
            <person name="Shi X.-G."/>
            <person name="Ren J.-P."/>
            <person name="Chen E.-F."/>
            <person name="Sun J.-M."/>
        </authorList>
    </citation>
    <scope>NUCLEOTIDE SEQUENCE</scope>
    <source>
        <strain evidence="1">Adult_tree_wgs_1</strain>
        <tissue evidence="1">Leaves</tissue>
    </source>
</reference>
<proteinExistence type="predicted"/>
<evidence type="ECO:0000313" key="1">
    <source>
        <dbReference type="EMBL" id="KAF7123932.1"/>
    </source>
</evidence>
<dbReference type="AlphaFoldDB" id="A0A834G4E1"/>
<accession>A0A834G4E1</accession>
<dbReference type="Gene3D" id="3.80.10.10">
    <property type="entry name" value="Ribonuclease Inhibitor"/>
    <property type="match status" value="1"/>
</dbReference>
<name>A0A834G4E1_RHOSS</name>
<comment type="caution">
    <text evidence="1">The sequence shown here is derived from an EMBL/GenBank/DDBJ whole genome shotgun (WGS) entry which is preliminary data.</text>
</comment>
<sequence>MLLEVFLELEFAVQGFSSDPEARTIDWRGHPRPLQFRLQPLGPLFTGRWSLGLVAISKGCSLLPHSLEFFCQQMTKAALITLSKNCTNITCFRLDIRESSKPDHVTLPRWMKDLGPLYNRARVTYAGDSNRGVLFVVNGCRNLRKLEVTECPFGDAALLANVRRYKTMRCLSISGCEVTLGSCKVLAKAVPSQNVEVINGWDELEVEDYPDDRLRVTKLYIYRALDGLRSDAP</sequence>
<keyword evidence="2" id="KW-1185">Reference proteome</keyword>
<dbReference type="Proteomes" id="UP000626092">
    <property type="component" value="Unassembled WGS sequence"/>
</dbReference>
<dbReference type="InterPro" id="IPR032675">
    <property type="entry name" value="LRR_dom_sf"/>
</dbReference>
<dbReference type="OrthoDB" id="1927576at2759"/>
<protein>
    <submittedName>
        <fullName evidence="1">Uncharacterized protein</fullName>
    </submittedName>
</protein>